<dbReference type="InterPro" id="IPR001077">
    <property type="entry name" value="COMT_C"/>
</dbReference>
<dbReference type="Gramene" id="Kaladp0083s0033.1.v1.1">
    <property type="protein sequence ID" value="Kaladp0083s0033.1.v1.1"/>
    <property type="gene ID" value="Kaladp0083s0033.v1.1"/>
</dbReference>
<dbReference type="Gene3D" id="3.40.50.150">
    <property type="entry name" value="Vaccinia Virus protein VP39"/>
    <property type="match status" value="1"/>
</dbReference>
<accession>A0A7N1A4W5</accession>
<evidence type="ECO:0000256" key="1">
    <source>
        <dbReference type="ARBA" id="ARBA00022603"/>
    </source>
</evidence>
<dbReference type="Proteomes" id="UP000594263">
    <property type="component" value="Unplaced"/>
</dbReference>
<feature type="active site" description="Proton acceptor" evidence="4">
    <location>
        <position position="196"/>
    </location>
</feature>
<reference evidence="6" key="1">
    <citation type="submission" date="2021-01" db="UniProtKB">
        <authorList>
            <consortium name="EnsemblPlants"/>
        </authorList>
    </citation>
    <scope>IDENTIFICATION</scope>
</reference>
<keyword evidence="2" id="KW-0808">Transferase</keyword>
<evidence type="ECO:0000256" key="3">
    <source>
        <dbReference type="ARBA" id="ARBA00022691"/>
    </source>
</evidence>
<dbReference type="FunFam" id="3.40.50.150:FF:000061">
    <property type="entry name" value="Caffeic acid O-methyltransferase"/>
    <property type="match status" value="1"/>
</dbReference>
<proteinExistence type="predicted"/>
<dbReference type="GO" id="GO:0008757">
    <property type="term" value="F:S-adenosylmethionine-dependent methyltransferase activity"/>
    <property type="evidence" value="ECO:0007669"/>
    <property type="project" value="UniProtKB-ARBA"/>
</dbReference>
<dbReference type="InterPro" id="IPR016461">
    <property type="entry name" value="COMT-like"/>
</dbReference>
<dbReference type="AlphaFoldDB" id="A0A7N1A4W5"/>
<keyword evidence="7" id="KW-1185">Reference proteome</keyword>
<keyword evidence="1" id="KW-0489">Methyltransferase</keyword>
<dbReference type="Pfam" id="PF00891">
    <property type="entry name" value="Methyltransf_2"/>
    <property type="match status" value="1"/>
</dbReference>
<dbReference type="PIRSF" id="PIRSF005739">
    <property type="entry name" value="O-mtase"/>
    <property type="match status" value="1"/>
</dbReference>
<dbReference type="GO" id="GO:0009812">
    <property type="term" value="P:flavonoid metabolic process"/>
    <property type="evidence" value="ECO:0007669"/>
    <property type="project" value="UniProtKB-ARBA"/>
</dbReference>
<evidence type="ECO:0000313" key="6">
    <source>
        <dbReference type="EnsemblPlants" id="Kaladp0083s0033.1.v1.1"/>
    </source>
</evidence>
<evidence type="ECO:0000256" key="4">
    <source>
        <dbReference type="PIRSR" id="PIRSR005739-1"/>
    </source>
</evidence>
<organism evidence="6 7">
    <name type="scientific">Kalanchoe fedtschenkoi</name>
    <name type="common">Lavender scallops</name>
    <name type="synonym">South American air plant</name>
    <dbReference type="NCBI Taxonomy" id="63787"/>
    <lineage>
        <taxon>Eukaryota</taxon>
        <taxon>Viridiplantae</taxon>
        <taxon>Streptophyta</taxon>
        <taxon>Embryophyta</taxon>
        <taxon>Tracheophyta</taxon>
        <taxon>Spermatophyta</taxon>
        <taxon>Magnoliopsida</taxon>
        <taxon>eudicotyledons</taxon>
        <taxon>Gunneridae</taxon>
        <taxon>Pentapetalae</taxon>
        <taxon>Saxifragales</taxon>
        <taxon>Crassulaceae</taxon>
        <taxon>Kalanchoe</taxon>
    </lineage>
</organism>
<dbReference type="SUPFAM" id="SSF53335">
    <property type="entry name" value="S-adenosyl-L-methionine-dependent methyltransferases"/>
    <property type="match status" value="1"/>
</dbReference>
<dbReference type="EnsemblPlants" id="Kaladp0083s0033.1.v1.1">
    <property type="protein sequence ID" value="Kaladp0083s0033.1.v1.1"/>
    <property type="gene ID" value="Kaladp0083s0033.v1.1"/>
</dbReference>
<evidence type="ECO:0000256" key="2">
    <source>
        <dbReference type="ARBA" id="ARBA00022679"/>
    </source>
</evidence>
<sequence length="326" mass="35951">MVLHAAIQLDLFEIMAPDLIMKCSVSSSGSRIYTMAPMCRYLLKNESGVSYAPLLKLLHNKVFMETWSHLKDAVLEGGSPFHRAHGVHLFEYPGKDQMFNQVFNEAMLNHTTMFMSNMLEGYKGFEQVRRLVDVGGGLGVSLSMITSKYPHIKGINFDLPHVIQHAPSYPGLEHVGGDMFESVPSADTIFMKVILHDWSDAHCLKLLKNCHKALPDGGGSGGKVIVVDASILPDVPDSGSTTKSICQLDLAMLAVSRGGKERRVHEFLALAKEAGFSGITYAGCFCLYWVMEPQITCTTLKYSTCSRAEAIKAARSFRRCINLVAQ</sequence>
<name>A0A7N1A4W5_KALFE</name>
<dbReference type="GO" id="GO:0008171">
    <property type="term" value="F:O-methyltransferase activity"/>
    <property type="evidence" value="ECO:0007669"/>
    <property type="project" value="InterPro"/>
</dbReference>
<dbReference type="InterPro" id="IPR029063">
    <property type="entry name" value="SAM-dependent_MTases_sf"/>
</dbReference>
<feature type="domain" description="O-methyltransferase C-terminal" evidence="5">
    <location>
        <begin position="67"/>
        <end position="277"/>
    </location>
</feature>
<protein>
    <recommendedName>
        <fullName evidence="5">O-methyltransferase C-terminal domain-containing protein</fullName>
    </recommendedName>
</protein>
<dbReference type="GO" id="GO:0032259">
    <property type="term" value="P:methylation"/>
    <property type="evidence" value="ECO:0007669"/>
    <property type="project" value="UniProtKB-KW"/>
</dbReference>
<dbReference type="PROSITE" id="PS51683">
    <property type="entry name" value="SAM_OMT_II"/>
    <property type="match status" value="1"/>
</dbReference>
<evidence type="ECO:0000259" key="5">
    <source>
        <dbReference type="Pfam" id="PF00891"/>
    </source>
</evidence>
<keyword evidence="3" id="KW-0949">S-adenosyl-L-methionine</keyword>
<evidence type="ECO:0000313" key="7">
    <source>
        <dbReference type="Proteomes" id="UP000594263"/>
    </source>
</evidence>
<dbReference type="PANTHER" id="PTHR11746">
    <property type="entry name" value="O-METHYLTRANSFERASE"/>
    <property type="match status" value="1"/>
</dbReference>
<dbReference type="OMA" id="TRACFDI"/>